<protein>
    <submittedName>
        <fullName evidence="8">RagB/SusD family nutrient uptake outer membrane protein</fullName>
    </submittedName>
</protein>
<evidence type="ECO:0000256" key="1">
    <source>
        <dbReference type="ARBA" id="ARBA00004442"/>
    </source>
</evidence>
<keyword evidence="4" id="KW-0472">Membrane</keyword>
<evidence type="ECO:0000259" key="7">
    <source>
        <dbReference type="Pfam" id="PF14322"/>
    </source>
</evidence>
<organism evidence="8 9">
    <name type="scientific">Ancylomarina longa</name>
    <dbReference type="NCBI Taxonomy" id="2487017"/>
    <lineage>
        <taxon>Bacteria</taxon>
        <taxon>Pseudomonadati</taxon>
        <taxon>Bacteroidota</taxon>
        <taxon>Bacteroidia</taxon>
        <taxon>Marinilabiliales</taxon>
        <taxon>Marinifilaceae</taxon>
        <taxon>Ancylomarina</taxon>
    </lineage>
</organism>
<dbReference type="Pfam" id="PF14322">
    <property type="entry name" value="SusD-like_3"/>
    <property type="match status" value="1"/>
</dbReference>
<dbReference type="Proteomes" id="UP000282985">
    <property type="component" value="Unassembled WGS sequence"/>
</dbReference>
<dbReference type="InterPro" id="IPR011990">
    <property type="entry name" value="TPR-like_helical_dom_sf"/>
</dbReference>
<keyword evidence="3" id="KW-0732">Signal</keyword>
<evidence type="ECO:0000256" key="3">
    <source>
        <dbReference type="ARBA" id="ARBA00022729"/>
    </source>
</evidence>
<dbReference type="AlphaFoldDB" id="A0A434AYZ8"/>
<dbReference type="InterPro" id="IPR033985">
    <property type="entry name" value="SusD-like_N"/>
</dbReference>
<dbReference type="GO" id="GO:0009279">
    <property type="term" value="C:cell outer membrane"/>
    <property type="evidence" value="ECO:0007669"/>
    <property type="project" value="UniProtKB-SubCell"/>
</dbReference>
<dbReference type="CDD" id="cd08977">
    <property type="entry name" value="SusD"/>
    <property type="match status" value="1"/>
</dbReference>
<dbReference type="RefSeq" id="WP_127342517.1">
    <property type="nucleotide sequence ID" value="NZ_RJJX01000002.1"/>
</dbReference>
<evidence type="ECO:0000313" key="8">
    <source>
        <dbReference type="EMBL" id="RUT79695.1"/>
    </source>
</evidence>
<sequence>MKKIIYYILFIILIAPITSCDDYLVQESPDKLTSDKFWRNEDDALAGLASAYSQLEGFVGWDEWQEGRPVVEYYRNDMLNPGADAFNYTWWTDLYNFSYTPGNYAVNLMWKTNYRGINFCNQVLENVPQIPDDKISAEARKQIIAEAKFLRAYYHFKLLSHYKKVIIRTKVPEGDADLPKADSPRSEVYDFIISDLKAAATDLVSTQDANNIGRATKGAANAYLGKVYLYRAGEENNPSYLSEAKSALNAVIQSGLYNLEDNFLSLFDGSNENSSESVFELQLSSIKDGGAKYDMWLQYFVGPTEFGFWEEIVGTDALINEMEKEGKLSTSGNYDSRLYETCLFRDDYFNDSNNPNVYGDTYDGWFGSSTSKINMRKYLPASSDKFYDRSAVNMPLMRYADVLLMYAEVLNDTEETALAIPFINQVRSAHGDMPAMVGSSKAEVTAQIEHERIMEFTLEGSRFLDLRRWGKLESAMATANRTGFSGEANYYLPVPEEEVNANPLINNN</sequence>
<comment type="caution">
    <text evidence="8">The sequence shown here is derived from an EMBL/GenBank/DDBJ whole genome shotgun (WGS) entry which is preliminary data.</text>
</comment>
<feature type="domain" description="SusD-like N-terminal" evidence="7">
    <location>
        <begin position="87"/>
        <end position="229"/>
    </location>
</feature>
<comment type="subcellular location">
    <subcellularLocation>
        <location evidence="1">Cell outer membrane</location>
    </subcellularLocation>
</comment>
<keyword evidence="9" id="KW-1185">Reference proteome</keyword>
<dbReference type="Gene3D" id="1.25.40.390">
    <property type="match status" value="1"/>
</dbReference>
<evidence type="ECO:0000256" key="5">
    <source>
        <dbReference type="ARBA" id="ARBA00023237"/>
    </source>
</evidence>
<evidence type="ECO:0000256" key="2">
    <source>
        <dbReference type="ARBA" id="ARBA00006275"/>
    </source>
</evidence>
<comment type="similarity">
    <text evidence="2">Belongs to the SusD family.</text>
</comment>
<evidence type="ECO:0000313" key="9">
    <source>
        <dbReference type="Proteomes" id="UP000282985"/>
    </source>
</evidence>
<dbReference type="Pfam" id="PF07980">
    <property type="entry name" value="SusD_RagB"/>
    <property type="match status" value="1"/>
</dbReference>
<evidence type="ECO:0000256" key="4">
    <source>
        <dbReference type="ARBA" id="ARBA00023136"/>
    </source>
</evidence>
<proteinExistence type="inferred from homology"/>
<dbReference type="InterPro" id="IPR012944">
    <property type="entry name" value="SusD_RagB_dom"/>
</dbReference>
<reference evidence="8 9" key="1">
    <citation type="submission" date="2018-11" db="EMBL/GenBank/DDBJ databases">
        <title>Parancylomarina longa gen. nov., sp. nov., isolated from sediments of southern Okinawa.</title>
        <authorList>
            <person name="Fu T."/>
        </authorList>
    </citation>
    <scope>NUCLEOTIDE SEQUENCE [LARGE SCALE GENOMIC DNA]</scope>
    <source>
        <strain evidence="8 9">T3-2 S1-C</strain>
    </source>
</reference>
<dbReference type="EMBL" id="RJJX01000002">
    <property type="protein sequence ID" value="RUT79695.1"/>
    <property type="molecule type" value="Genomic_DNA"/>
</dbReference>
<dbReference type="SUPFAM" id="SSF48452">
    <property type="entry name" value="TPR-like"/>
    <property type="match status" value="1"/>
</dbReference>
<evidence type="ECO:0000259" key="6">
    <source>
        <dbReference type="Pfam" id="PF07980"/>
    </source>
</evidence>
<feature type="domain" description="RagB/SusD" evidence="6">
    <location>
        <begin position="305"/>
        <end position="508"/>
    </location>
</feature>
<keyword evidence="5" id="KW-0998">Cell outer membrane</keyword>
<name>A0A434AYZ8_9BACT</name>
<accession>A0A434AYZ8</accession>
<dbReference type="OrthoDB" id="617686at2"/>
<gene>
    <name evidence="8" type="ORF">DLK05_03150</name>
</gene>